<organism evidence="1 2">
    <name type="scientific">Mycena maculata</name>
    <dbReference type="NCBI Taxonomy" id="230809"/>
    <lineage>
        <taxon>Eukaryota</taxon>
        <taxon>Fungi</taxon>
        <taxon>Dikarya</taxon>
        <taxon>Basidiomycota</taxon>
        <taxon>Agaricomycotina</taxon>
        <taxon>Agaricomycetes</taxon>
        <taxon>Agaricomycetidae</taxon>
        <taxon>Agaricales</taxon>
        <taxon>Marasmiineae</taxon>
        <taxon>Mycenaceae</taxon>
        <taxon>Mycena</taxon>
    </lineage>
</organism>
<name>A0AAD7HKV1_9AGAR</name>
<accession>A0AAD7HKV1</accession>
<proteinExistence type="predicted"/>
<protein>
    <submittedName>
        <fullName evidence="1">Uncharacterized protein</fullName>
    </submittedName>
</protein>
<gene>
    <name evidence="1" type="ORF">DFH07DRAFT_759696</name>
</gene>
<evidence type="ECO:0000313" key="1">
    <source>
        <dbReference type="EMBL" id="KAJ7723016.1"/>
    </source>
</evidence>
<dbReference type="Proteomes" id="UP001215280">
    <property type="component" value="Unassembled WGS sequence"/>
</dbReference>
<reference evidence="1" key="1">
    <citation type="submission" date="2023-03" db="EMBL/GenBank/DDBJ databases">
        <title>Massive genome expansion in bonnet fungi (Mycena s.s.) driven by repeated elements and novel gene families across ecological guilds.</title>
        <authorList>
            <consortium name="Lawrence Berkeley National Laboratory"/>
            <person name="Harder C.B."/>
            <person name="Miyauchi S."/>
            <person name="Viragh M."/>
            <person name="Kuo A."/>
            <person name="Thoen E."/>
            <person name="Andreopoulos B."/>
            <person name="Lu D."/>
            <person name="Skrede I."/>
            <person name="Drula E."/>
            <person name="Henrissat B."/>
            <person name="Morin E."/>
            <person name="Kohler A."/>
            <person name="Barry K."/>
            <person name="LaButti K."/>
            <person name="Morin E."/>
            <person name="Salamov A."/>
            <person name="Lipzen A."/>
            <person name="Mereny Z."/>
            <person name="Hegedus B."/>
            <person name="Baldrian P."/>
            <person name="Stursova M."/>
            <person name="Weitz H."/>
            <person name="Taylor A."/>
            <person name="Grigoriev I.V."/>
            <person name="Nagy L.G."/>
            <person name="Martin F."/>
            <person name="Kauserud H."/>
        </authorList>
    </citation>
    <scope>NUCLEOTIDE SEQUENCE</scope>
    <source>
        <strain evidence="1">CBHHK188m</strain>
    </source>
</reference>
<evidence type="ECO:0000313" key="2">
    <source>
        <dbReference type="Proteomes" id="UP001215280"/>
    </source>
</evidence>
<feature type="non-terminal residue" evidence="1">
    <location>
        <position position="1"/>
    </location>
</feature>
<keyword evidence="2" id="KW-1185">Reference proteome</keyword>
<dbReference type="EMBL" id="JARJLG010000252">
    <property type="protein sequence ID" value="KAJ7723016.1"/>
    <property type="molecule type" value="Genomic_DNA"/>
</dbReference>
<dbReference type="AlphaFoldDB" id="A0AAD7HKV1"/>
<comment type="caution">
    <text evidence="1">The sequence shown here is derived from an EMBL/GenBank/DDBJ whole genome shotgun (WGS) entry which is preliminary data.</text>
</comment>
<sequence>QLHTLCMDNASNCDTTSDCLPDHIPTYRGTLSRTRCFSHTVNLIVKVGFR</sequence>